<comment type="caution">
    <text evidence="2">The sequence shown here is derived from an EMBL/GenBank/DDBJ whole genome shotgun (WGS) entry which is preliminary data.</text>
</comment>
<dbReference type="Proteomes" id="UP001153555">
    <property type="component" value="Unassembled WGS sequence"/>
</dbReference>
<name>A0A9N7R8Y6_STRHE</name>
<dbReference type="EMBL" id="CACSLK010016925">
    <property type="protein sequence ID" value="CAA0818271.1"/>
    <property type="molecule type" value="Genomic_DNA"/>
</dbReference>
<organism evidence="2 3">
    <name type="scientific">Striga hermonthica</name>
    <name type="common">Purple witchweed</name>
    <name type="synonym">Buchnera hermonthica</name>
    <dbReference type="NCBI Taxonomy" id="68872"/>
    <lineage>
        <taxon>Eukaryota</taxon>
        <taxon>Viridiplantae</taxon>
        <taxon>Streptophyta</taxon>
        <taxon>Embryophyta</taxon>
        <taxon>Tracheophyta</taxon>
        <taxon>Spermatophyta</taxon>
        <taxon>Magnoliopsida</taxon>
        <taxon>eudicotyledons</taxon>
        <taxon>Gunneridae</taxon>
        <taxon>Pentapetalae</taxon>
        <taxon>asterids</taxon>
        <taxon>lamiids</taxon>
        <taxon>Lamiales</taxon>
        <taxon>Orobanchaceae</taxon>
        <taxon>Buchnereae</taxon>
        <taxon>Striga</taxon>
    </lineage>
</organism>
<dbReference type="AlphaFoldDB" id="A0A9N7R8Y6"/>
<feature type="region of interest" description="Disordered" evidence="1">
    <location>
        <begin position="18"/>
        <end position="94"/>
    </location>
</feature>
<accession>A0A9N7R8Y6</accession>
<dbReference type="PANTHER" id="PTHR33132">
    <property type="entry name" value="OSJNBB0118P14.9 PROTEIN"/>
    <property type="match status" value="1"/>
</dbReference>
<dbReference type="PANTHER" id="PTHR33132:SF92">
    <property type="entry name" value="SERINE-RICH PROTEIN"/>
    <property type="match status" value="1"/>
</dbReference>
<reference evidence="2" key="1">
    <citation type="submission" date="2019-12" db="EMBL/GenBank/DDBJ databases">
        <authorList>
            <person name="Scholes J."/>
        </authorList>
    </citation>
    <scope>NUCLEOTIDE SEQUENCE</scope>
</reference>
<keyword evidence="3" id="KW-1185">Reference proteome</keyword>
<dbReference type="OrthoDB" id="1924025at2759"/>
<evidence type="ECO:0000313" key="3">
    <source>
        <dbReference type="Proteomes" id="UP001153555"/>
    </source>
</evidence>
<gene>
    <name evidence="2" type="ORF">SHERM_01134</name>
</gene>
<evidence type="ECO:0000313" key="2">
    <source>
        <dbReference type="EMBL" id="CAA0818271.1"/>
    </source>
</evidence>
<feature type="compositionally biased region" description="Polar residues" evidence="1">
    <location>
        <begin position="28"/>
        <end position="51"/>
    </location>
</feature>
<protein>
    <submittedName>
        <fullName evidence="2">Uncharacterized protein</fullName>
    </submittedName>
</protein>
<evidence type="ECO:0000256" key="1">
    <source>
        <dbReference type="SAM" id="MobiDB-lite"/>
    </source>
</evidence>
<sequence>MENEAVISKVIKVKIPEITSPKTGPVGPNSSLSRQGSVSKHNCLCSPTTHAGSFRCRLHRGPGLQRSSSMGPHDEADPKGSVCKSGSSVDAVAN</sequence>
<proteinExistence type="predicted"/>